<accession>A0A2C9V6H9</accession>
<organism evidence="1">
    <name type="scientific">Manihot esculenta</name>
    <name type="common">Cassava</name>
    <name type="synonym">Jatropha manihot</name>
    <dbReference type="NCBI Taxonomy" id="3983"/>
    <lineage>
        <taxon>Eukaryota</taxon>
        <taxon>Viridiplantae</taxon>
        <taxon>Streptophyta</taxon>
        <taxon>Embryophyta</taxon>
        <taxon>Tracheophyta</taxon>
        <taxon>Spermatophyta</taxon>
        <taxon>Magnoliopsida</taxon>
        <taxon>eudicotyledons</taxon>
        <taxon>Gunneridae</taxon>
        <taxon>Pentapetalae</taxon>
        <taxon>rosids</taxon>
        <taxon>fabids</taxon>
        <taxon>Malpighiales</taxon>
        <taxon>Euphorbiaceae</taxon>
        <taxon>Crotonoideae</taxon>
        <taxon>Manihoteae</taxon>
        <taxon>Manihot</taxon>
    </lineage>
</organism>
<name>A0A2C9V6H9_MANES</name>
<protein>
    <submittedName>
        <fullName evidence="1">Uncharacterized protein</fullName>
    </submittedName>
</protein>
<sequence length="41" mass="4610">MHKLHHFALSKEKQLPTSYLFFILLRLKVGSSAVLLNNSGA</sequence>
<evidence type="ECO:0000313" key="1">
    <source>
        <dbReference type="EMBL" id="OAY40115.1"/>
    </source>
</evidence>
<reference evidence="1" key="1">
    <citation type="submission" date="2016-02" db="EMBL/GenBank/DDBJ databases">
        <title>WGS assembly of Manihot esculenta.</title>
        <authorList>
            <person name="Bredeson J.V."/>
            <person name="Prochnik S.E."/>
            <person name="Lyons J.B."/>
            <person name="Schmutz J."/>
            <person name="Grimwood J."/>
            <person name="Vrebalov J."/>
            <person name="Bart R.S."/>
            <person name="Amuge T."/>
            <person name="Ferguson M.E."/>
            <person name="Green R."/>
            <person name="Putnam N."/>
            <person name="Stites J."/>
            <person name="Rounsley S."/>
            <person name="Rokhsar D.S."/>
        </authorList>
    </citation>
    <scope>NUCLEOTIDE SEQUENCE [LARGE SCALE GENOMIC DNA]</scope>
    <source>
        <tissue evidence="1">Leaf</tissue>
    </source>
</reference>
<dbReference type="EMBL" id="CM004396">
    <property type="protein sequence ID" value="OAY40115.1"/>
    <property type="molecule type" value="Genomic_DNA"/>
</dbReference>
<proteinExistence type="predicted"/>
<dbReference type="AlphaFoldDB" id="A0A2C9V6H9"/>
<gene>
    <name evidence="1" type="ORF">MANES_10G151300</name>
</gene>